<dbReference type="SUPFAM" id="SSF49373">
    <property type="entry name" value="Invasin/intimin cell-adhesion fragments"/>
    <property type="match status" value="1"/>
</dbReference>
<gene>
    <name evidence="2" type="ORF">TEMA_23230</name>
</gene>
<dbReference type="InterPro" id="IPR035940">
    <property type="entry name" value="CAP_sf"/>
</dbReference>
<reference evidence="2 3" key="1">
    <citation type="submission" date="2022-07" db="EMBL/GenBank/DDBJ databases">
        <title>Genome sequence of Terrisporobacter mayombei DSM6539.</title>
        <authorList>
            <person name="Boeer T."/>
            <person name="Bengelsdorf F.R."/>
            <person name="Daniel R."/>
            <person name="Poehlein A."/>
        </authorList>
    </citation>
    <scope>NUCLEOTIDE SEQUENCE [LARGE SCALE GENOMIC DNA]</scope>
    <source>
        <strain evidence="2 3">DSM 6539</strain>
    </source>
</reference>
<organism evidence="2 3">
    <name type="scientific">Terrisporobacter mayombei</name>
    <dbReference type="NCBI Taxonomy" id="1541"/>
    <lineage>
        <taxon>Bacteria</taxon>
        <taxon>Bacillati</taxon>
        <taxon>Bacillota</taxon>
        <taxon>Clostridia</taxon>
        <taxon>Peptostreptococcales</taxon>
        <taxon>Peptostreptococcaceae</taxon>
        <taxon>Terrisporobacter</taxon>
    </lineage>
</organism>
<dbReference type="PANTHER" id="PTHR31157">
    <property type="entry name" value="SCP DOMAIN-CONTAINING PROTEIN"/>
    <property type="match status" value="1"/>
</dbReference>
<dbReference type="SUPFAM" id="SSF55797">
    <property type="entry name" value="PR-1-like"/>
    <property type="match status" value="1"/>
</dbReference>
<dbReference type="InterPro" id="IPR014044">
    <property type="entry name" value="CAP_dom"/>
</dbReference>
<dbReference type="SMART" id="SM00635">
    <property type="entry name" value="BID_2"/>
    <property type="match status" value="1"/>
</dbReference>
<evidence type="ECO:0000313" key="2">
    <source>
        <dbReference type="EMBL" id="WMT81973.1"/>
    </source>
</evidence>
<dbReference type="Proteomes" id="UP001235030">
    <property type="component" value="Chromosome"/>
</dbReference>
<sequence>MGGIIINKLINKIACVLLSLSLIICNFQKVSMVQAAENTVSLSVSGQELYDEAYKILKIVNKERKAAGVPPLTMNKTLMKGAMKRSAELSIYYSHTRPNGASCFSIEELSKIGYNFAGENIAANYSDAKSVMNSWMKSSGHKKNILNSKFKSIGIGVFKHNGSLYFTQVFTNVKSTTPTKPSNKKVTKSINTLRNNTKISINEKKLSLKKGSSKKLYVKNLNQGWPYVYANLNNSNIKWTSINKNVAKISKEGMVLAVGTGEATIKATLPNGTSASCKITVPGVQRLSKSYKSSASIK</sequence>
<name>A0ABY9Q3B3_9FIRM</name>
<protein>
    <recommendedName>
        <fullName evidence="1">BIG2 domain-containing protein</fullName>
    </recommendedName>
</protein>
<dbReference type="Pfam" id="PF02368">
    <property type="entry name" value="Big_2"/>
    <property type="match status" value="1"/>
</dbReference>
<dbReference type="PANTHER" id="PTHR31157:SF1">
    <property type="entry name" value="SCP DOMAIN-CONTAINING PROTEIN"/>
    <property type="match status" value="1"/>
</dbReference>
<dbReference type="RefSeq" id="WP_228104079.1">
    <property type="nucleotide sequence ID" value="NZ_CP101637.1"/>
</dbReference>
<feature type="domain" description="BIG2" evidence="1">
    <location>
        <begin position="195"/>
        <end position="279"/>
    </location>
</feature>
<dbReference type="InterPro" id="IPR008964">
    <property type="entry name" value="Invasin/intimin_cell_adhesion"/>
</dbReference>
<dbReference type="CDD" id="cd05379">
    <property type="entry name" value="CAP_bacterial"/>
    <property type="match status" value="1"/>
</dbReference>
<dbReference type="Gene3D" id="2.60.40.1080">
    <property type="match status" value="1"/>
</dbReference>
<dbReference type="EMBL" id="CP101637">
    <property type="protein sequence ID" value="WMT81973.1"/>
    <property type="molecule type" value="Genomic_DNA"/>
</dbReference>
<proteinExistence type="predicted"/>
<dbReference type="Gene3D" id="3.40.33.10">
    <property type="entry name" value="CAP"/>
    <property type="match status" value="1"/>
</dbReference>
<keyword evidence="3" id="KW-1185">Reference proteome</keyword>
<dbReference type="InterPro" id="IPR003343">
    <property type="entry name" value="Big_2"/>
</dbReference>
<evidence type="ECO:0000313" key="3">
    <source>
        <dbReference type="Proteomes" id="UP001235030"/>
    </source>
</evidence>
<dbReference type="Pfam" id="PF00188">
    <property type="entry name" value="CAP"/>
    <property type="match status" value="1"/>
</dbReference>
<evidence type="ECO:0000259" key="1">
    <source>
        <dbReference type="SMART" id="SM00635"/>
    </source>
</evidence>
<accession>A0ABY9Q3B3</accession>